<gene>
    <name evidence="2" type="ORF">P879_06459</name>
</gene>
<sequence>MSPNKMHRFRSAAPSEEEIYVKMSDIPFDIMRFNISAKSGAERRETRKALLLRMGAVPPKKEYINYKLLLSKRKEQNAKMHQFPKDVVFAAVNKRVPVKKRKRKGRKGKEKNVIREPPRNRSGKSKLRCE</sequence>
<protein>
    <submittedName>
        <fullName evidence="2">Uncharacterized protein</fullName>
    </submittedName>
</protein>
<name>A0A8T0DN38_9TREM</name>
<feature type="compositionally biased region" description="Basic residues" evidence="1">
    <location>
        <begin position="121"/>
        <end position="130"/>
    </location>
</feature>
<accession>A0A8T0DN38</accession>
<evidence type="ECO:0000256" key="1">
    <source>
        <dbReference type="SAM" id="MobiDB-lite"/>
    </source>
</evidence>
<reference evidence="2 3" key="1">
    <citation type="submission" date="2019-07" db="EMBL/GenBank/DDBJ databases">
        <title>Annotation for the trematode Paragonimus westermani.</title>
        <authorList>
            <person name="Choi Y.-J."/>
        </authorList>
    </citation>
    <scope>NUCLEOTIDE SEQUENCE [LARGE SCALE GENOMIC DNA]</scope>
    <source>
        <strain evidence="2">180907_Pwestermani</strain>
    </source>
</reference>
<dbReference type="Proteomes" id="UP000699462">
    <property type="component" value="Unassembled WGS sequence"/>
</dbReference>
<organism evidence="2 3">
    <name type="scientific">Paragonimus westermani</name>
    <dbReference type="NCBI Taxonomy" id="34504"/>
    <lineage>
        <taxon>Eukaryota</taxon>
        <taxon>Metazoa</taxon>
        <taxon>Spiralia</taxon>
        <taxon>Lophotrochozoa</taxon>
        <taxon>Platyhelminthes</taxon>
        <taxon>Trematoda</taxon>
        <taxon>Digenea</taxon>
        <taxon>Plagiorchiida</taxon>
        <taxon>Troglotremata</taxon>
        <taxon>Troglotrematidae</taxon>
        <taxon>Paragonimus</taxon>
    </lineage>
</organism>
<feature type="region of interest" description="Disordered" evidence="1">
    <location>
        <begin position="94"/>
        <end position="130"/>
    </location>
</feature>
<feature type="compositionally biased region" description="Basic residues" evidence="1">
    <location>
        <begin position="96"/>
        <end position="109"/>
    </location>
</feature>
<dbReference type="EMBL" id="JTDF01003081">
    <property type="protein sequence ID" value="KAF8568131.1"/>
    <property type="molecule type" value="Genomic_DNA"/>
</dbReference>
<feature type="compositionally biased region" description="Basic and acidic residues" evidence="1">
    <location>
        <begin position="110"/>
        <end position="119"/>
    </location>
</feature>
<dbReference type="InterPro" id="IPR027973">
    <property type="entry name" value="FSAF1-like"/>
</dbReference>
<dbReference type="Pfam" id="PF15375">
    <property type="entry name" value="FSAF1"/>
    <property type="match status" value="1"/>
</dbReference>
<comment type="caution">
    <text evidence="2">The sequence shown here is derived from an EMBL/GenBank/DDBJ whole genome shotgun (WGS) entry which is preliminary data.</text>
</comment>
<proteinExistence type="predicted"/>
<keyword evidence="3" id="KW-1185">Reference proteome</keyword>
<dbReference type="AlphaFoldDB" id="A0A8T0DN38"/>
<evidence type="ECO:0000313" key="2">
    <source>
        <dbReference type="EMBL" id="KAF8568131.1"/>
    </source>
</evidence>
<dbReference type="OrthoDB" id="10067479at2759"/>
<evidence type="ECO:0000313" key="3">
    <source>
        <dbReference type="Proteomes" id="UP000699462"/>
    </source>
</evidence>